<evidence type="ECO:0000313" key="2">
    <source>
        <dbReference type="Proteomes" id="UP000237000"/>
    </source>
</evidence>
<dbReference type="AlphaFoldDB" id="A0A2P5AIH8"/>
<dbReference type="InParanoid" id="A0A2P5AIH8"/>
<gene>
    <name evidence="1" type="ORF">TorRG33x02_349600</name>
</gene>
<keyword evidence="2" id="KW-1185">Reference proteome</keyword>
<organism evidence="1 2">
    <name type="scientific">Trema orientale</name>
    <name type="common">Charcoal tree</name>
    <name type="synonym">Celtis orientalis</name>
    <dbReference type="NCBI Taxonomy" id="63057"/>
    <lineage>
        <taxon>Eukaryota</taxon>
        <taxon>Viridiplantae</taxon>
        <taxon>Streptophyta</taxon>
        <taxon>Embryophyta</taxon>
        <taxon>Tracheophyta</taxon>
        <taxon>Spermatophyta</taxon>
        <taxon>Magnoliopsida</taxon>
        <taxon>eudicotyledons</taxon>
        <taxon>Gunneridae</taxon>
        <taxon>Pentapetalae</taxon>
        <taxon>rosids</taxon>
        <taxon>fabids</taxon>
        <taxon>Rosales</taxon>
        <taxon>Cannabaceae</taxon>
        <taxon>Trema</taxon>
    </lineage>
</organism>
<dbReference type="EMBL" id="JXTC01000838">
    <property type="protein sequence ID" value="PON36321.1"/>
    <property type="molecule type" value="Genomic_DNA"/>
</dbReference>
<name>A0A2P5AIH8_TREOI</name>
<protein>
    <submittedName>
        <fullName evidence="1">Uncharacterized protein</fullName>
    </submittedName>
</protein>
<dbReference type="Proteomes" id="UP000237000">
    <property type="component" value="Unassembled WGS sequence"/>
</dbReference>
<accession>A0A2P5AIH8</accession>
<sequence length="57" mass="6343">MSAVKYSELRTICPLQALISYLTRALALPCNNLLDFIHPPLITRPIAIPPPLKSMIL</sequence>
<comment type="caution">
    <text evidence="1">The sequence shown here is derived from an EMBL/GenBank/DDBJ whole genome shotgun (WGS) entry which is preliminary data.</text>
</comment>
<feature type="non-terminal residue" evidence="1">
    <location>
        <position position="57"/>
    </location>
</feature>
<evidence type="ECO:0000313" key="1">
    <source>
        <dbReference type="EMBL" id="PON36321.1"/>
    </source>
</evidence>
<reference evidence="2" key="1">
    <citation type="submission" date="2016-06" db="EMBL/GenBank/DDBJ databases">
        <title>Parallel loss of symbiosis genes in relatives of nitrogen-fixing non-legume Parasponia.</title>
        <authorList>
            <person name="Van Velzen R."/>
            <person name="Holmer R."/>
            <person name="Bu F."/>
            <person name="Rutten L."/>
            <person name="Van Zeijl A."/>
            <person name="Liu W."/>
            <person name="Santuari L."/>
            <person name="Cao Q."/>
            <person name="Sharma T."/>
            <person name="Shen D."/>
            <person name="Roswanjaya Y."/>
            <person name="Wardhani T."/>
            <person name="Kalhor M.S."/>
            <person name="Jansen J."/>
            <person name="Van den Hoogen J."/>
            <person name="Gungor B."/>
            <person name="Hartog M."/>
            <person name="Hontelez J."/>
            <person name="Verver J."/>
            <person name="Yang W.-C."/>
            <person name="Schijlen E."/>
            <person name="Repin R."/>
            <person name="Schilthuizen M."/>
            <person name="Schranz E."/>
            <person name="Heidstra R."/>
            <person name="Miyata K."/>
            <person name="Fedorova E."/>
            <person name="Kohlen W."/>
            <person name="Bisseling T."/>
            <person name="Smit S."/>
            <person name="Geurts R."/>
        </authorList>
    </citation>
    <scope>NUCLEOTIDE SEQUENCE [LARGE SCALE GENOMIC DNA]</scope>
    <source>
        <strain evidence="2">cv. RG33-2</strain>
    </source>
</reference>
<proteinExistence type="predicted"/>